<feature type="compositionally biased region" description="Low complexity" evidence="2">
    <location>
        <begin position="114"/>
        <end position="135"/>
    </location>
</feature>
<keyword evidence="3" id="KW-0812">Transmembrane</keyword>
<sequence length="605" mass="61396">MAAEDKKGGTSAGAGSGGGTPSRKSPLSGGSRKPVTIDLSAKDVSKTETAASKVKRAAKQPAGKATASRTSAVPSSGKRQSTSAASAQSTTDAKAAADVKTAAASARPSADTKTAAQTSATGQSTADKTTAASAKGSGNGQADKAGPKGTGAPPPPPPSGKGSGTPPDEPARPPKPGAGFGAMLAAGVIGALIVGGAGLGLHRVGMLQMVSAGSVQNTSEIEALLESSKRQYSQLQQEITALKDRAADSYAAKETIQNLTTQLDVVQKETSAKLKDAISGVTNRVQQEATTLGAEIKQLNDFIASGTAGDGAALASLKRTQDQLAKQVATLSSSSQKNVEQVLSAIQSNLAVLQNQFQAMKEAPVQLKDFGDQLALVSTKVDETAAQIGKLAAEQQTLEGKVDVLVQRDAEANKLLNDRVDGLAKALGSASAQERAARAIAIASLRNAVDSGESYEAELAAVETVLPSDARELASLKAGAANGIPSSAELIAGFAKVARDMSAVSLTSENDDVVDRLFSSAKSLVSIRKPSDSEGTSSNELLGTMESRVAAGDLSGAMKAYDALPEPMKKAGAAWAVQVKARLAADELVKKITAQVLKSLVSENK</sequence>
<feature type="compositionally biased region" description="Polar residues" evidence="2">
    <location>
        <begin position="67"/>
        <end position="79"/>
    </location>
</feature>
<evidence type="ECO:0000313" key="5">
    <source>
        <dbReference type="Proteomes" id="UP000076577"/>
    </source>
</evidence>
<feature type="transmembrane region" description="Helical" evidence="3">
    <location>
        <begin position="180"/>
        <end position="201"/>
    </location>
</feature>
<dbReference type="RefSeq" id="WP_068003632.1">
    <property type="nucleotide sequence ID" value="NZ_FOFM01000007.1"/>
</dbReference>
<accession>A0A166A6D8</accession>
<dbReference type="Proteomes" id="UP000076577">
    <property type="component" value="Unassembled WGS sequence"/>
</dbReference>
<dbReference type="OrthoDB" id="8480612at2"/>
<keyword evidence="3" id="KW-0472">Membrane</keyword>
<evidence type="ECO:0000256" key="2">
    <source>
        <dbReference type="SAM" id="MobiDB-lite"/>
    </source>
</evidence>
<feature type="compositionally biased region" description="Gly residues" evidence="2">
    <location>
        <begin position="10"/>
        <end position="20"/>
    </location>
</feature>
<name>A0A166A6D8_9HYPH</name>
<gene>
    <name evidence="4" type="ORF">PsAD2_01155</name>
</gene>
<dbReference type="EMBL" id="LMCB01000006">
    <property type="protein sequence ID" value="KZL20669.1"/>
    <property type="molecule type" value="Genomic_DNA"/>
</dbReference>
<dbReference type="PATRIC" id="fig|989403.3.peg.1240"/>
<feature type="region of interest" description="Disordered" evidence="2">
    <location>
        <begin position="1"/>
        <end position="178"/>
    </location>
</feature>
<feature type="coiled-coil region" evidence="1">
    <location>
        <begin position="336"/>
        <end position="363"/>
    </location>
</feature>
<feature type="compositionally biased region" description="Low complexity" evidence="2">
    <location>
        <begin position="80"/>
        <end position="106"/>
    </location>
</feature>
<organism evidence="4 5">
    <name type="scientific">Pseudovibrio axinellae</name>
    <dbReference type="NCBI Taxonomy" id="989403"/>
    <lineage>
        <taxon>Bacteria</taxon>
        <taxon>Pseudomonadati</taxon>
        <taxon>Pseudomonadota</taxon>
        <taxon>Alphaproteobacteria</taxon>
        <taxon>Hyphomicrobiales</taxon>
        <taxon>Stappiaceae</taxon>
        <taxon>Pseudovibrio</taxon>
    </lineage>
</organism>
<dbReference type="STRING" id="989403.SAMN05421798_107222"/>
<proteinExistence type="predicted"/>
<dbReference type="AlphaFoldDB" id="A0A166A6D8"/>
<evidence type="ECO:0000313" key="4">
    <source>
        <dbReference type="EMBL" id="KZL20669.1"/>
    </source>
</evidence>
<comment type="caution">
    <text evidence="4">The sequence shown here is derived from an EMBL/GenBank/DDBJ whole genome shotgun (WGS) entry which is preliminary data.</text>
</comment>
<keyword evidence="1" id="KW-0175">Coiled coil</keyword>
<keyword evidence="5" id="KW-1185">Reference proteome</keyword>
<reference evidence="4 5" key="1">
    <citation type="journal article" date="2016" name="Front. Microbiol.">
        <title>Comparative Genomic Analysis Reveals a Diverse Repertoire of Genes Involved in Prokaryote-Eukaryote Interactions within the Pseudovibrio Genus.</title>
        <authorList>
            <person name="Romano S."/>
            <person name="Fernandez-Guerra A."/>
            <person name="Reen F.J."/>
            <person name="Glockner F.O."/>
            <person name="Crowley S.P."/>
            <person name="O'Sullivan O."/>
            <person name="Cotter P.D."/>
            <person name="Adams C."/>
            <person name="Dobson A.D."/>
            <person name="O'Gara F."/>
        </authorList>
    </citation>
    <scope>NUCLEOTIDE SEQUENCE [LARGE SCALE GENOMIC DNA]</scope>
    <source>
        <strain evidence="4 5">Ad2</strain>
    </source>
</reference>
<protein>
    <submittedName>
        <fullName evidence="4">Uncharacterized protein</fullName>
    </submittedName>
</protein>
<evidence type="ECO:0000256" key="3">
    <source>
        <dbReference type="SAM" id="Phobius"/>
    </source>
</evidence>
<feature type="coiled-coil region" evidence="1">
    <location>
        <begin position="218"/>
        <end position="245"/>
    </location>
</feature>
<evidence type="ECO:0000256" key="1">
    <source>
        <dbReference type="SAM" id="Coils"/>
    </source>
</evidence>
<keyword evidence="3" id="KW-1133">Transmembrane helix</keyword>